<dbReference type="AlphaFoldDB" id="A0A0C3PX31"/>
<dbReference type="STRING" id="745531.A0A0C3PX31"/>
<evidence type="ECO:0000259" key="2">
    <source>
        <dbReference type="Pfam" id="PF00561"/>
    </source>
</evidence>
<feature type="compositionally biased region" description="Polar residues" evidence="1">
    <location>
        <begin position="759"/>
        <end position="783"/>
    </location>
</feature>
<dbReference type="EMBL" id="KN840439">
    <property type="protein sequence ID" value="KIP12623.1"/>
    <property type="molecule type" value="Genomic_DNA"/>
</dbReference>
<feature type="domain" description="AB hydrolase-1" evidence="2">
    <location>
        <begin position="580"/>
        <end position="658"/>
    </location>
</feature>
<feature type="compositionally biased region" description="Polar residues" evidence="1">
    <location>
        <begin position="471"/>
        <end position="495"/>
    </location>
</feature>
<feature type="compositionally biased region" description="Polar residues" evidence="1">
    <location>
        <begin position="1"/>
        <end position="16"/>
    </location>
</feature>
<feature type="region of interest" description="Disordered" evidence="1">
    <location>
        <begin position="448"/>
        <end position="507"/>
    </location>
</feature>
<evidence type="ECO:0000313" key="4">
    <source>
        <dbReference type="Proteomes" id="UP000053257"/>
    </source>
</evidence>
<name>A0A0C3PX31_PHLG1</name>
<dbReference type="SUPFAM" id="SSF53474">
    <property type="entry name" value="alpha/beta-Hydrolases"/>
    <property type="match status" value="1"/>
</dbReference>
<feature type="compositionally biased region" description="Polar residues" evidence="1">
    <location>
        <begin position="799"/>
        <end position="816"/>
    </location>
</feature>
<dbReference type="InterPro" id="IPR050471">
    <property type="entry name" value="AB_hydrolase"/>
</dbReference>
<feature type="compositionally biased region" description="Polar residues" evidence="1">
    <location>
        <begin position="714"/>
        <end position="730"/>
    </location>
</feature>
<dbReference type="HOGENOM" id="CLU_005758_0_0_1"/>
<evidence type="ECO:0000313" key="3">
    <source>
        <dbReference type="EMBL" id="KIP12623.1"/>
    </source>
</evidence>
<feature type="region of interest" description="Disordered" evidence="1">
    <location>
        <begin position="220"/>
        <end position="353"/>
    </location>
</feature>
<feature type="compositionally biased region" description="Polar residues" evidence="1">
    <location>
        <begin position="448"/>
        <end position="458"/>
    </location>
</feature>
<gene>
    <name evidence="3" type="ORF">PHLGIDRAFT_124132</name>
</gene>
<dbReference type="InterPro" id="IPR029058">
    <property type="entry name" value="AB_hydrolase_fold"/>
</dbReference>
<feature type="region of interest" description="Disordered" evidence="1">
    <location>
        <begin position="881"/>
        <end position="953"/>
    </location>
</feature>
<dbReference type="OrthoDB" id="435520at2759"/>
<proteinExistence type="predicted"/>
<dbReference type="Gene3D" id="3.40.50.1820">
    <property type="entry name" value="alpha/beta hydrolase"/>
    <property type="match status" value="1"/>
</dbReference>
<feature type="compositionally biased region" description="Basic and acidic residues" evidence="1">
    <location>
        <begin position="101"/>
        <end position="114"/>
    </location>
</feature>
<feature type="compositionally biased region" description="Pro residues" evidence="1">
    <location>
        <begin position="925"/>
        <end position="949"/>
    </location>
</feature>
<feature type="compositionally biased region" description="Low complexity" evidence="1">
    <location>
        <begin position="39"/>
        <end position="55"/>
    </location>
</feature>
<feature type="region of interest" description="Disordered" evidence="1">
    <location>
        <begin position="1"/>
        <end position="141"/>
    </location>
</feature>
<feature type="compositionally biased region" description="Polar residues" evidence="1">
    <location>
        <begin position="56"/>
        <end position="67"/>
    </location>
</feature>
<feature type="compositionally biased region" description="Basic residues" evidence="1">
    <location>
        <begin position="243"/>
        <end position="254"/>
    </location>
</feature>
<keyword evidence="4" id="KW-1185">Reference proteome</keyword>
<feature type="region of interest" description="Disordered" evidence="1">
    <location>
        <begin position="759"/>
        <end position="854"/>
    </location>
</feature>
<dbReference type="Proteomes" id="UP000053257">
    <property type="component" value="Unassembled WGS sequence"/>
</dbReference>
<feature type="compositionally biased region" description="Low complexity" evidence="1">
    <location>
        <begin position="898"/>
        <end position="912"/>
    </location>
</feature>
<feature type="compositionally biased region" description="Basic residues" evidence="1">
    <location>
        <begin position="294"/>
        <end position="305"/>
    </location>
</feature>
<organism evidence="3 4">
    <name type="scientific">Phlebiopsis gigantea (strain 11061_1 CR5-6)</name>
    <name type="common">White-rot fungus</name>
    <name type="synonym">Peniophora gigantea</name>
    <dbReference type="NCBI Taxonomy" id="745531"/>
    <lineage>
        <taxon>Eukaryota</taxon>
        <taxon>Fungi</taxon>
        <taxon>Dikarya</taxon>
        <taxon>Basidiomycota</taxon>
        <taxon>Agaricomycotina</taxon>
        <taxon>Agaricomycetes</taxon>
        <taxon>Polyporales</taxon>
        <taxon>Phanerochaetaceae</taxon>
        <taxon>Phlebiopsis</taxon>
    </lineage>
</organism>
<feature type="compositionally biased region" description="Pro residues" evidence="1">
    <location>
        <begin position="255"/>
        <end position="265"/>
    </location>
</feature>
<accession>A0A0C3PX31</accession>
<feature type="compositionally biased region" description="Polar residues" evidence="1">
    <location>
        <begin position="832"/>
        <end position="849"/>
    </location>
</feature>
<dbReference type="PANTHER" id="PTHR43433:SF10">
    <property type="entry name" value="AB HYDROLASE-1 DOMAIN-CONTAINING PROTEIN"/>
    <property type="match status" value="1"/>
</dbReference>
<protein>
    <recommendedName>
        <fullName evidence="2">AB hydrolase-1 domain-containing protein</fullName>
    </recommendedName>
</protein>
<reference evidence="3 4" key="1">
    <citation type="journal article" date="2014" name="PLoS Genet.">
        <title>Analysis of the Phlebiopsis gigantea genome, transcriptome and secretome provides insight into its pioneer colonization strategies of wood.</title>
        <authorList>
            <person name="Hori C."/>
            <person name="Ishida T."/>
            <person name="Igarashi K."/>
            <person name="Samejima M."/>
            <person name="Suzuki H."/>
            <person name="Master E."/>
            <person name="Ferreira P."/>
            <person name="Ruiz-Duenas F.J."/>
            <person name="Held B."/>
            <person name="Canessa P."/>
            <person name="Larrondo L.F."/>
            <person name="Schmoll M."/>
            <person name="Druzhinina I.S."/>
            <person name="Kubicek C.P."/>
            <person name="Gaskell J.A."/>
            <person name="Kersten P."/>
            <person name="St John F."/>
            <person name="Glasner J."/>
            <person name="Sabat G."/>
            <person name="Splinter BonDurant S."/>
            <person name="Syed K."/>
            <person name="Yadav J."/>
            <person name="Mgbeahuruike A.C."/>
            <person name="Kovalchuk A."/>
            <person name="Asiegbu F.O."/>
            <person name="Lackner G."/>
            <person name="Hoffmeister D."/>
            <person name="Rencoret J."/>
            <person name="Gutierrez A."/>
            <person name="Sun H."/>
            <person name="Lindquist E."/>
            <person name="Barry K."/>
            <person name="Riley R."/>
            <person name="Grigoriev I.V."/>
            <person name="Henrissat B."/>
            <person name="Kues U."/>
            <person name="Berka R.M."/>
            <person name="Martinez A.T."/>
            <person name="Covert S.F."/>
            <person name="Blanchette R.A."/>
            <person name="Cullen D."/>
        </authorList>
    </citation>
    <scope>NUCLEOTIDE SEQUENCE [LARGE SCALE GENOMIC DNA]</scope>
    <source>
        <strain evidence="3 4">11061_1 CR5-6</strain>
    </source>
</reference>
<feature type="region of interest" description="Disordered" evidence="1">
    <location>
        <begin position="400"/>
        <end position="433"/>
    </location>
</feature>
<evidence type="ECO:0000256" key="1">
    <source>
        <dbReference type="SAM" id="MobiDB-lite"/>
    </source>
</evidence>
<dbReference type="InterPro" id="IPR000073">
    <property type="entry name" value="AB_hydrolase_1"/>
</dbReference>
<dbReference type="Pfam" id="PF00561">
    <property type="entry name" value="Abhydrolase_1"/>
    <property type="match status" value="1"/>
</dbReference>
<dbReference type="PANTHER" id="PTHR43433">
    <property type="entry name" value="HYDROLASE, ALPHA/BETA FOLD FAMILY PROTEIN"/>
    <property type="match status" value="1"/>
</dbReference>
<feature type="region of interest" description="Disordered" evidence="1">
    <location>
        <begin position="714"/>
        <end position="743"/>
    </location>
</feature>
<sequence length="1059" mass="115052">MATSTRSPPVYSTNEQPFRRPLKKTSFLSLKREKRTADGQSNPSPPQSSQGNRSRAGSSNTSPSSFHAFQVESPEPLVIGGPYKLKEYRPRSNSKSLPSVKDSRNSSKGKDRSRLVKPAASDDQPRFAQAEQESIPWPAMDADELEARVRTSSGPSEYRVPFARPLKYPYRDSGSSTLSHFDPLPQTPIDDFSFREPVFTAPHVVAAPISGVETMDALVDGMNGSSDEDHYNPFPKLSSPSRAKSKQAGHHHPLYHPPLPTPPPGVTLGGALPRKARRHSGSDSEGGYSQPASSKHRRAHDKHPSRPQQPRSSSGNTITTRYPVFTMPKMTTSSSVGSFSSRDDRSISISSSTEEIPRHFEATSAPPKVVAPSISEIIRAHAPASQQVRSRPATADTVLQFKPNSISRQILPEDSPSDSAGNDEDADLVSRSSVDTIADEVRRTIRNQAISPVSSTRPQVVRSVTGPRPHSSGTEYTRSPMTDSRRNSSLFSDTSVPPLDLTNLTKPPTWSTSQAIAQYLRSSRLTTVLRLTRGPHASREAPLSVSFSDLGSSSGFPLVVFLGLGCVRHIMGLYDEMADLMGLRLITIDRWGLGRTGSPRNKFSSGGIPEWATVVEEVLDHLSIDQCSIMAHSAGAPYALAFANRFPERVRGDVCLLAPWVGGGEGAGYKWLKYVPNGILKTAQAAEWKVQAWMLGKPPSLAYEGIGFELEQSTSPISPRMEATNSSSSQDVERRSDGSSGFSDYDDLKDFDGRFESRSTLGRNSVCSGRTRTLSESKGSQTIIGKKTSKGFLGRFRNGNPQPTSPTHSERPSSSGPGKRLKALRSMGSLKGRSSSAATQPLKKSTSPVRSAWLPPTQASELGLGLDNLDWDATIKVASPVSKTKSIKSMGGQSFDYSAESSPRSSGRRSVSFGAKTCKSIRSMPPVPPLPSVPPSPCSPRSEPPPTPGPSYQVALGNALIAASHAESSKGTHSDLLQILNHDRQPWGFSYSAYPHTVRVWYGDRDERIALNAVRWMENTMGRDKCQVQVVKNADHALMFNSGVVIEVLEYIAGCWRPD</sequence>